<evidence type="ECO:0000313" key="3">
    <source>
        <dbReference type="Proteomes" id="UP000629025"/>
    </source>
</evidence>
<dbReference type="PANTHER" id="PTHR38032">
    <property type="entry name" value="POLYMERASE-RELATED"/>
    <property type="match status" value="1"/>
</dbReference>
<name>A0ABQ1K8Q1_9GAMM</name>
<dbReference type="PANTHER" id="PTHR38032:SF1">
    <property type="entry name" value="RNA-BINDING PROTEIN KHPB N-TERMINAL DOMAIN-CONTAINING PROTEIN"/>
    <property type="match status" value="1"/>
</dbReference>
<evidence type="ECO:0000313" key="2">
    <source>
        <dbReference type="EMBL" id="GGB91130.1"/>
    </source>
</evidence>
<reference evidence="3" key="1">
    <citation type="journal article" date="2019" name="Int. J. Syst. Evol. Microbiol.">
        <title>The Global Catalogue of Microorganisms (GCM) 10K type strain sequencing project: providing services to taxonomists for standard genome sequencing and annotation.</title>
        <authorList>
            <consortium name="The Broad Institute Genomics Platform"/>
            <consortium name="The Broad Institute Genome Sequencing Center for Infectious Disease"/>
            <person name="Wu L."/>
            <person name="Ma J."/>
        </authorList>
    </citation>
    <scope>NUCLEOTIDE SEQUENCE [LARGE SCALE GENOMIC DNA]</scope>
    <source>
        <strain evidence="3">CGMCC 1.15341</strain>
    </source>
</reference>
<proteinExistence type="predicted"/>
<dbReference type="EMBL" id="BMIJ01000003">
    <property type="protein sequence ID" value="GGB91130.1"/>
    <property type="molecule type" value="Genomic_DNA"/>
</dbReference>
<protein>
    <recommendedName>
        <fullName evidence="1">Flagellar Assembly Protein A N-terminal region domain-containing protein</fullName>
    </recommendedName>
</protein>
<keyword evidence="3" id="KW-1185">Reference proteome</keyword>
<dbReference type="InterPro" id="IPR046865">
    <property type="entry name" value="FapA_b_solenoid"/>
</dbReference>
<dbReference type="InterPro" id="IPR046866">
    <property type="entry name" value="FapA_N"/>
</dbReference>
<dbReference type="Pfam" id="PF03961">
    <property type="entry name" value="FapA"/>
    <property type="match status" value="1"/>
</dbReference>
<dbReference type="Proteomes" id="UP000629025">
    <property type="component" value="Unassembled WGS sequence"/>
</dbReference>
<comment type="caution">
    <text evidence="2">The sequence shown here is derived from an EMBL/GenBank/DDBJ whole genome shotgun (WGS) entry which is preliminary data.</text>
</comment>
<accession>A0ABQ1K8Q1</accession>
<dbReference type="Pfam" id="PF20250">
    <property type="entry name" value="FapA_N"/>
    <property type="match status" value="1"/>
</dbReference>
<feature type="domain" description="Flagellar Assembly Protein A N-terminal region" evidence="1">
    <location>
        <begin position="76"/>
        <end position="244"/>
    </location>
</feature>
<dbReference type="InterPro" id="IPR005646">
    <property type="entry name" value="FapA"/>
</dbReference>
<sequence>MLTFDPDTQSVLATLAPAPTAQKLDLPTLQSLLQEQGYGEFYTSDSDMQELITLALQGKEGSATIAHRRDAELEWVVQPDKMAVYLTAMPAYGGKKITREWLLEELQERGIQEKCIDHAVLDQVIKAGQAERLCVARGIEPEHGVDSQFEGLVEGCKKLLEGYSEEDQVDFHQVQDFIVVEKGEILMRRTPPTLGVPGLNVVGETLPPEPGCELEFNPDADGAIIDTDNPDQLIAAVKGHPILIDKGVFVDPTLRVDAIDIASGNIDFDGSVEVKGDITSGFSLKATGDIFIRGMVEKATVIAGRNLTIVGGVAGEDLGRDQNKELILKAHVVAGGNIRAKYANLAYLHAAGDIIIREFVMQSHLSAKGSVYLTQPGSKGCIIGGKTMARNEIAVNSLGSDANVPTVVRAGRINCKRKLEEQLRAEHKNCLENCEKLAKLLKASENPAQKASINNDMSRKIKATLQSYEQKAKRIKSIRVRLNARNQAKSDAIVTVKGAIYPNVYIGVDDAILNNRARKVGCSFVREGSEVVSR</sequence>
<gene>
    <name evidence="2" type="ORF">GCM10011352_16470</name>
</gene>
<organism evidence="2 3">
    <name type="scientific">Marinobacterium zhoushanense</name>
    <dbReference type="NCBI Taxonomy" id="1679163"/>
    <lineage>
        <taxon>Bacteria</taxon>
        <taxon>Pseudomonadati</taxon>
        <taxon>Pseudomonadota</taxon>
        <taxon>Gammaproteobacteria</taxon>
        <taxon>Oceanospirillales</taxon>
        <taxon>Oceanospirillaceae</taxon>
        <taxon>Marinobacterium</taxon>
    </lineage>
</organism>
<evidence type="ECO:0000259" key="1">
    <source>
        <dbReference type="Pfam" id="PF20250"/>
    </source>
</evidence>